<dbReference type="CDD" id="cd07153">
    <property type="entry name" value="Fur_like"/>
    <property type="match status" value="1"/>
</dbReference>
<keyword evidence="2" id="KW-0678">Repressor</keyword>
<dbReference type="GO" id="GO:0008270">
    <property type="term" value="F:zinc ion binding"/>
    <property type="evidence" value="ECO:0007669"/>
    <property type="project" value="TreeGrafter"/>
</dbReference>
<keyword evidence="8" id="KW-0408">Iron</keyword>
<evidence type="ECO:0000256" key="8">
    <source>
        <dbReference type="PIRSR" id="PIRSR602481-2"/>
    </source>
</evidence>
<protein>
    <recommendedName>
        <fullName evidence="11">Transcriptional repressor</fullName>
    </recommendedName>
</protein>
<keyword evidence="3 7" id="KW-0862">Zinc</keyword>
<feature type="binding site" evidence="8">
    <location>
        <position position="100"/>
    </location>
    <ligand>
        <name>Fe cation</name>
        <dbReference type="ChEBI" id="CHEBI:24875"/>
    </ligand>
</feature>
<feature type="binding site" evidence="8">
    <location>
        <position position="112"/>
    </location>
    <ligand>
        <name>Fe cation</name>
        <dbReference type="ChEBI" id="CHEBI:24875"/>
    </ligand>
</feature>
<dbReference type="InterPro" id="IPR002481">
    <property type="entry name" value="FUR"/>
</dbReference>
<dbReference type="GO" id="GO:1900376">
    <property type="term" value="P:regulation of secondary metabolite biosynthetic process"/>
    <property type="evidence" value="ECO:0007669"/>
    <property type="project" value="TreeGrafter"/>
</dbReference>
<dbReference type="GO" id="GO:0000976">
    <property type="term" value="F:transcription cis-regulatory region binding"/>
    <property type="evidence" value="ECO:0007669"/>
    <property type="project" value="TreeGrafter"/>
</dbReference>
<dbReference type="GO" id="GO:0045892">
    <property type="term" value="P:negative regulation of DNA-templated transcription"/>
    <property type="evidence" value="ECO:0007669"/>
    <property type="project" value="TreeGrafter"/>
</dbReference>
<feature type="binding site" evidence="7">
    <location>
        <position position="89"/>
    </location>
    <ligand>
        <name>Zn(2+)</name>
        <dbReference type="ChEBI" id="CHEBI:29105"/>
    </ligand>
</feature>
<dbReference type="Pfam" id="PF01475">
    <property type="entry name" value="FUR"/>
    <property type="match status" value="1"/>
</dbReference>
<feature type="binding site" evidence="7">
    <location>
        <position position="86"/>
    </location>
    <ligand>
        <name>Zn(2+)</name>
        <dbReference type="ChEBI" id="CHEBI:29105"/>
    </ligand>
</feature>
<dbReference type="Gene3D" id="3.30.1490.190">
    <property type="match status" value="1"/>
</dbReference>
<gene>
    <name evidence="9" type="ORF">COX80_03270</name>
</gene>
<evidence type="ECO:0000256" key="4">
    <source>
        <dbReference type="ARBA" id="ARBA00023015"/>
    </source>
</evidence>
<dbReference type="Proteomes" id="UP000231453">
    <property type="component" value="Unassembled WGS sequence"/>
</dbReference>
<dbReference type="PANTHER" id="PTHR33202:SF7">
    <property type="entry name" value="FERRIC UPTAKE REGULATION PROTEIN"/>
    <property type="match status" value="1"/>
</dbReference>
<dbReference type="AlphaFoldDB" id="A0A2M7VAF2"/>
<feature type="binding site" evidence="7">
    <location>
        <position position="123"/>
    </location>
    <ligand>
        <name>Zn(2+)</name>
        <dbReference type="ChEBI" id="CHEBI:29105"/>
    </ligand>
</feature>
<evidence type="ECO:0008006" key="11">
    <source>
        <dbReference type="Google" id="ProtNLM"/>
    </source>
</evidence>
<evidence type="ECO:0000256" key="6">
    <source>
        <dbReference type="ARBA" id="ARBA00023163"/>
    </source>
</evidence>
<evidence type="ECO:0000256" key="1">
    <source>
        <dbReference type="ARBA" id="ARBA00007957"/>
    </source>
</evidence>
<reference evidence="10" key="1">
    <citation type="submission" date="2017-09" db="EMBL/GenBank/DDBJ databases">
        <title>Depth-based differentiation of microbial function through sediment-hosted aquifers and enrichment of novel symbionts in the deep terrestrial subsurface.</title>
        <authorList>
            <person name="Probst A.J."/>
            <person name="Ladd B."/>
            <person name="Jarett J.K."/>
            <person name="Geller-Mcgrath D.E."/>
            <person name="Sieber C.M.K."/>
            <person name="Emerson J.B."/>
            <person name="Anantharaman K."/>
            <person name="Thomas B.C."/>
            <person name="Malmstrom R."/>
            <person name="Stieglmeier M."/>
            <person name="Klingl A."/>
            <person name="Woyke T."/>
            <person name="Ryan C.M."/>
            <person name="Banfield J.F."/>
        </authorList>
    </citation>
    <scope>NUCLEOTIDE SEQUENCE [LARGE SCALE GENOMIC DNA]</scope>
</reference>
<dbReference type="Gene3D" id="1.10.10.10">
    <property type="entry name" value="Winged helix-like DNA-binding domain superfamily/Winged helix DNA-binding domain"/>
    <property type="match status" value="1"/>
</dbReference>
<dbReference type="GO" id="GO:0003700">
    <property type="term" value="F:DNA-binding transcription factor activity"/>
    <property type="evidence" value="ECO:0007669"/>
    <property type="project" value="InterPro"/>
</dbReference>
<keyword evidence="7" id="KW-0479">Metal-binding</keyword>
<evidence type="ECO:0000256" key="7">
    <source>
        <dbReference type="PIRSR" id="PIRSR602481-1"/>
    </source>
</evidence>
<sequence>MKDILEQLKNKGYKLTQPREKVLGILLHNHTALSVQDIHKKIDSVDKASVYRVLNLFEELGLVNIENFNNEKLYCLTRDPHHHIICKKCGYSEEVPCTYEHHDFNNFDNVQHQMTLTGVCNNCNK</sequence>
<evidence type="ECO:0000313" key="9">
    <source>
        <dbReference type="EMBL" id="PIZ95868.1"/>
    </source>
</evidence>
<dbReference type="InterPro" id="IPR043135">
    <property type="entry name" value="Fur_C"/>
</dbReference>
<evidence type="ECO:0000256" key="3">
    <source>
        <dbReference type="ARBA" id="ARBA00022833"/>
    </source>
</evidence>
<organism evidence="9 10">
    <name type="scientific">Candidatus Magasanikbacteria bacterium CG_4_10_14_0_2_um_filter_33_14</name>
    <dbReference type="NCBI Taxonomy" id="1974636"/>
    <lineage>
        <taxon>Bacteria</taxon>
        <taxon>Candidatus Magasanikiibacteriota</taxon>
    </lineage>
</organism>
<comment type="cofactor">
    <cofactor evidence="7">
        <name>Zn(2+)</name>
        <dbReference type="ChEBI" id="CHEBI:29105"/>
    </cofactor>
    <text evidence="7">Binds 1 zinc ion per subunit.</text>
</comment>
<dbReference type="InterPro" id="IPR036390">
    <property type="entry name" value="WH_DNA-bd_sf"/>
</dbReference>
<keyword evidence="5" id="KW-0238">DNA-binding</keyword>
<proteinExistence type="inferred from homology"/>
<dbReference type="SUPFAM" id="SSF46785">
    <property type="entry name" value="Winged helix' DNA-binding domain"/>
    <property type="match status" value="1"/>
</dbReference>
<dbReference type="InterPro" id="IPR036388">
    <property type="entry name" value="WH-like_DNA-bd_sf"/>
</dbReference>
<dbReference type="PANTHER" id="PTHR33202">
    <property type="entry name" value="ZINC UPTAKE REGULATION PROTEIN"/>
    <property type="match status" value="1"/>
</dbReference>
<evidence type="ECO:0000313" key="10">
    <source>
        <dbReference type="Proteomes" id="UP000231453"/>
    </source>
</evidence>
<feature type="binding site" evidence="7">
    <location>
        <position position="120"/>
    </location>
    <ligand>
        <name>Zn(2+)</name>
        <dbReference type="ChEBI" id="CHEBI:29105"/>
    </ligand>
</feature>
<dbReference type="EMBL" id="PFPL01000043">
    <property type="protein sequence ID" value="PIZ95868.1"/>
    <property type="molecule type" value="Genomic_DNA"/>
</dbReference>
<name>A0A2M7VAF2_9BACT</name>
<keyword evidence="4" id="KW-0805">Transcription regulation</keyword>
<comment type="caution">
    <text evidence="9">The sequence shown here is derived from an EMBL/GenBank/DDBJ whole genome shotgun (WGS) entry which is preliminary data.</text>
</comment>
<keyword evidence="6" id="KW-0804">Transcription</keyword>
<evidence type="ECO:0000256" key="2">
    <source>
        <dbReference type="ARBA" id="ARBA00022491"/>
    </source>
</evidence>
<accession>A0A2M7VAF2</accession>
<comment type="cofactor">
    <cofactor evidence="8">
        <name>Mn(2+)</name>
        <dbReference type="ChEBI" id="CHEBI:29035"/>
    </cofactor>
    <cofactor evidence="8">
        <name>Fe(2+)</name>
        <dbReference type="ChEBI" id="CHEBI:29033"/>
    </cofactor>
    <text evidence="8">Binds 1 Mn(2+) or Fe(2+) ion per subunit.</text>
</comment>
<evidence type="ECO:0000256" key="5">
    <source>
        <dbReference type="ARBA" id="ARBA00023125"/>
    </source>
</evidence>
<comment type="similarity">
    <text evidence="1">Belongs to the Fur family.</text>
</comment>